<protein>
    <submittedName>
        <fullName evidence="1">TIGR04197 family type VII secretion effector</fullName>
    </submittedName>
</protein>
<dbReference type="EMBL" id="JAASTX010000022">
    <property type="protein sequence ID" value="MBC1492951.1"/>
    <property type="molecule type" value="Genomic_DNA"/>
</dbReference>
<sequence length="96" mass="10832">MSGEIVSQLSVAQKVATSLNSAVNHLEADKSVQQDNQTTLQGNQKAKDYITQESQVVQRFTLAFKQDIENIRSVANEFESLDRQMQQNFDMNLPTL</sequence>
<reference evidence="1 2" key="1">
    <citation type="submission" date="2020-03" db="EMBL/GenBank/DDBJ databases">
        <title>Soil Listeria distribution.</title>
        <authorList>
            <person name="Liao J."/>
            <person name="Wiedmann M."/>
        </authorList>
    </citation>
    <scope>NUCLEOTIDE SEQUENCE [LARGE SCALE GENOMIC DNA]</scope>
    <source>
        <strain evidence="1 2">FSL L7-1547</strain>
    </source>
</reference>
<organism evidence="1 2">
    <name type="scientific">Listeria booriae</name>
    <dbReference type="NCBI Taxonomy" id="1552123"/>
    <lineage>
        <taxon>Bacteria</taxon>
        <taxon>Bacillati</taxon>
        <taxon>Bacillota</taxon>
        <taxon>Bacilli</taxon>
        <taxon>Bacillales</taxon>
        <taxon>Listeriaceae</taxon>
        <taxon>Listeria</taxon>
    </lineage>
</organism>
<comment type="caution">
    <text evidence="1">The sequence shown here is derived from an EMBL/GenBank/DDBJ whole genome shotgun (WGS) entry which is preliminary data.</text>
</comment>
<dbReference type="Proteomes" id="UP000533953">
    <property type="component" value="Unassembled WGS sequence"/>
</dbReference>
<evidence type="ECO:0000313" key="1">
    <source>
        <dbReference type="EMBL" id="MBC1492951.1"/>
    </source>
</evidence>
<proteinExistence type="predicted"/>
<dbReference type="RefSeq" id="WP_185402896.1">
    <property type="nucleotide sequence ID" value="NZ_JAARRO010000026.1"/>
</dbReference>
<dbReference type="InterPro" id="IPR021477">
    <property type="entry name" value="TVIIS_effector_SACOL2603_fam"/>
</dbReference>
<gene>
    <name evidence="1" type="ORF">HCI99_14105</name>
</gene>
<name>A0A7X0XEW8_9LIST</name>
<accession>A0A7X0XEW8</accession>
<dbReference type="AlphaFoldDB" id="A0A7X0XEW8"/>
<evidence type="ECO:0000313" key="2">
    <source>
        <dbReference type="Proteomes" id="UP000533953"/>
    </source>
</evidence>
<dbReference type="NCBIfam" id="TIGR04197">
    <property type="entry name" value="T7SS_SACOL2603"/>
    <property type="match status" value="1"/>
</dbReference>